<name>A0ABY7J317_STRNI</name>
<keyword evidence="5" id="KW-1185">Reference proteome</keyword>
<gene>
    <name evidence="4" type="ORF">STRNI_003980</name>
</gene>
<keyword evidence="4" id="KW-0378">Hydrolase</keyword>
<evidence type="ECO:0000259" key="3">
    <source>
        <dbReference type="Pfam" id="PF02517"/>
    </source>
</evidence>
<evidence type="ECO:0000313" key="4">
    <source>
        <dbReference type="EMBL" id="WAU05595.1"/>
    </source>
</evidence>
<reference evidence="4 5" key="1">
    <citation type="submission" date="2022-12" db="EMBL/GenBank/DDBJ databases">
        <authorList>
            <person name="Ruckert C."/>
            <person name="Busche T."/>
            <person name="Kalinowski J."/>
            <person name="Wittmann C."/>
        </authorList>
    </citation>
    <scope>NUCLEOTIDE SEQUENCE [LARGE SCALE GENOMIC DNA]</scope>
    <source>
        <strain evidence="4 5">DSM 40276</strain>
    </source>
</reference>
<sequence length="251" mass="26096">MTAALLPATAGSVLALGALAAHTAVPRLLRHLRSHNRLRRYDRATMLLALCAVLAIGAGPAAFTVPWGAAESPADAAWPVSLMAWPPWEPAILVAAVAAGVALPWAAARCTGRPLRRRHGRPRAGRRERAVEGAHLAGCALGEEILWRMAGPVALTALGIPLPPAIALCLVAFCLLHLPNSGWRSLPYVAVTAMLFTVAAATGGLPAAALAHIAHNGVLAVAAPVRRDVRRRGTSGPVEEIPRLPAPGGWD</sequence>
<evidence type="ECO:0000256" key="1">
    <source>
        <dbReference type="SAM" id="MobiDB-lite"/>
    </source>
</evidence>
<protein>
    <submittedName>
        <fullName evidence="4">CPBP family intramembrane metalloprotease</fullName>
    </submittedName>
</protein>
<keyword evidence="4" id="KW-0482">Metalloprotease</keyword>
<dbReference type="RefSeq" id="WP_277411718.1">
    <property type="nucleotide sequence ID" value="NZ_CP114203.1"/>
</dbReference>
<proteinExistence type="predicted"/>
<feature type="region of interest" description="Disordered" evidence="1">
    <location>
        <begin position="232"/>
        <end position="251"/>
    </location>
</feature>
<feature type="transmembrane region" description="Helical" evidence="2">
    <location>
        <begin position="46"/>
        <end position="70"/>
    </location>
</feature>
<feature type="transmembrane region" description="Helical" evidence="2">
    <location>
        <begin position="90"/>
        <end position="108"/>
    </location>
</feature>
<dbReference type="InterPro" id="IPR003675">
    <property type="entry name" value="Rce1/LyrA-like_dom"/>
</dbReference>
<keyword evidence="2" id="KW-1133">Transmembrane helix</keyword>
<evidence type="ECO:0000256" key="2">
    <source>
        <dbReference type="SAM" id="Phobius"/>
    </source>
</evidence>
<feature type="transmembrane region" description="Helical" evidence="2">
    <location>
        <begin position="190"/>
        <end position="223"/>
    </location>
</feature>
<dbReference type="GO" id="GO:0008237">
    <property type="term" value="F:metallopeptidase activity"/>
    <property type="evidence" value="ECO:0007669"/>
    <property type="project" value="UniProtKB-KW"/>
</dbReference>
<dbReference type="Proteomes" id="UP001210169">
    <property type="component" value="Chromosome"/>
</dbReference>
<feature type="domain" description="CAAX prenyl protease 2/Lysostaphin resistance protein A-like" evidence="3">
    <location>
        <begin position="140"/>
        <end position="217"/>
    </location>
</feature>
<accession>A0ABY7J317</accession>
<evidence type="ECO:0000313" key="5">
    <source>
        <dbReference type="Proteomes" id="UP001210169"/>
    </source>
</evidence>
<dbReference type="EMBL" id="CP114203">
    <property type="protein sequence ID" value="WAU05595.1"/>
    <property type="molecule type" value="Genomic_DNA"/>
</dbReference>
<keyword evidence="4" id="KW-0645">Protease</keyword>
<feature type="transmembrane region" description="Helical" evidence="2">
    <location>
        <begin position="153"/>
        <end position="178"/>
    </location>
</feature>
<keyword evidence="2" id="KW-0812">Transmembrane</keyword>
<organism evidence="4 5">
    <name type="scientific">Streptomyces nigrescens</name>
    <dbReference type="NCBI Taxonomy" id="1920"/>
    <lineage>
        <taxon>Bacteria</taxon>
        <taxon>Bacillati</taxon>
        <taxon>Actinomycetota</taxon>
        <taxon>Actinomycetes</taxon>
        <taxon>Kitasatosporales</taxon>
        <taxon>Streptomycetaceae</taxon>
        <taxon>Streptomyces</taxon>
    </lineage>
</organism>
<keyword evidence="2" id="KW-0472">Membrane</keyword>
<dbReference type="GeneID" id="301333148"/>
<feature type="transmembrane region" description="Helical" evidence="2">
    <location>
        <begin position="6"/>
        <end position="25"/>
    </location>
</feature>
<dbReference type="Pfam" id="PF02517">
    <property type="entry name" value="Rce1-like"/>
    <property type="match status" value="1"/>
</dbReference>